<evidence type="ECO:0000313" key="2">
    <source>
        <dbReference type="EMBL" id="SIQ32904.1"/>
    </source>
</evidence>
<name>A0A1N6RVK2_9ACTN</name>
<protein>
    <submittedName>
        <fullName evidence="2">Nicotinamidase-related amidase</fullName>
    </submittedName>
</protein>
<dbReference type="InterPro" id="IPR000868">
    <property type="entry name" value="Isochorismatase-like_dom"/>
</dbReference>
<dbReference type="Gene3D" id="3.40.50.850">
    <property type="entry name" value="Isochorismatase-like"/>
    <property type="match status" value="1"/>
</dbReference>
<dbReference type="CDD" id="cd01012">
    <property type="entry name" value="YcaC_related"/>
    <property type="match status" value="1"/>
</dbReference>
<dbReference type="PANTHER" id="PTHR43559:SF1">
    <property type="entry name" value="HYDROLASE"/>
    <property type="match status" value="1"/>
</dbReference>
<dbReference type="AlphaFoldDB" id="A0A1N6RVK2"/>
<reference evidence="3" key="1">
    <citation type="submission" date="2017-01" db="EMBL/GenBank/DDBJ databases">
        <authorList>
            <person name="Varghese N."/>
            <person name="Submissions S."/>
        </authorList>
    </citation>
    <scope>NUCLEOTIDE SEQUENCE [LARGE SCALE GENOMIC DNA]</scope>
    <source>
        <strain evidence="3">ATCC 12950</strain>
    </source>
</reference>
<organism evidence="2 3">
    <name type="scientific">Microbispora rosea</name>
    <dbReference type="NCBI Taxonomy" id="58117"/>
    <lineage>
        <taxon>Bacteria</taxon>
        <taxon>Bacillati</taxon>
        <taxon>Actinomycetota</taxon>
        <taxon>Actinomycetes</taxon>
        <taxon>Streptosporangiales</taxon>
        <taxon>Streptosporangiaceae</taxon>
        <taxon>Microbispora</taxon>
    </lineage>
</organism>
<evidence type="ECO:0000313" key="3">
    <source>
        <dbReference type="Proteomes" id="UP000186096"/>
    </source>
</evidence>
<dbReference type="Pfam" id="PF00857">
    <property type="entry name" value="Isochorismatase"/>
    <property type="match status" value="1"/>
</dbReference>
<dbReference type="PANTHER" id="PTHR43559">
    <property type="entry name" value="HYDROLASE YCAC-RELATED"/>
    <property type="match status" value="1"/>
</dbReference>
<dbReference type="OrthoDB" id="9789777at2"/>
<accession>A0A1N6RVK2</accession>
<dbReference type="InterPro" id="IPR053152">
    <property type="entry name" value="Hydrolase_YcaC-like"/>
</dbReference>
<dbReference type="InterPro" id="IPR036380">
    <property type="entry name" value="Isochorismatase-like_sf"/>
</dbReference>
<evidence type="ECO:0000259" key="1">
    <source>
        <dbReference type="Pfam" id="PF00857"/>
    </source>
</evidence>
<dbReference type="EMBL" id="FTNI01000001">
    <property type="protein sequence ID" value="SIQ32904.1"/>
    <property type="molecule type" value="Genomic_DNA"/>
</dbReference>
<dbReference type="STRING" id="58117.SAMN05421833_101519"/>
<proteinExistence type="predicted"/>
<feature type="domain" description="Isochorismatase-like" evidence="1">
    <location>
        <begin position="24"/>
        <end position="176"/>
    </location>
</feature>
<keyword evidence="3" id="KW-1185">Reference proteome</keyword>
<dbReference type="RefSeq" id="WP_076432335.1">
    <property type="nucleotide sequence ID" value="NZ_FTNI01000001.1"/>
</dbReference>
<dbReference type="SUPFAM" id="SSF52499">
    <property type="entry name" value="Isochorismatase-like hydrolases"/>
    <property type="match status" value="1"/>
</dbReference>
<sequence length="220" mass="23511">MATTATPQDLPDSAIANLFTPQDTALLLVDHQPQMIFGARSADPQSLVNNVTALAKMAKVFNLPTVLTSIAADTFSGPLIPEITRVFPDIEVIDRSHINAWQDGAFRAAVEATGRRRLIIAGLWTEVCLAFPALSATEAGYEVFAVIDSSAGSSTAAHDAAIIRMTQKGVVPVSTASVLSELQRDWARVETYDAVNAIVRDHMGAWGQGVNYVSAGFVKK</sequence>
<gene>
    <name evidence="2" type="ORF">SAMN05421833_101519</name>
</gene>
<dbReference type="Proteomes" id="UP000186096">
    <property type="component" value="Unassembled WGS sequence"/>
</dbReference>